<sequence>MTAPPPIRDRARSLGLIALALLALAARRAEGPVVSARASTASVRSVARIGRSSSTIEAGGRRWSYVVHAPRQAGGDRPLPMVLALHGSSGSGEGFLDDAGWAELAGREGVIVVAPDGLPMRPDAAPNRAVNPRIWNSGQHPADRPRSRVDDLAFFDALLVEVAGAWPVDPNRIYVVGHSNGGAMALRLAAERSGSFAAVASVAALRYVDPPVGARAVPILALFGGADPLLPTEGGLSILPWEVRRTPEVLPELKRWAEGLGCPTHGFTFEHFDTVHSYTFPPGRGGASLSMVLLDGHGHAWPGGRARPGEAMLIGPRTDAVDATALIWDFFDRHRLDAPAPGLVDRPPEVPSSGPI</sequence>
<dbReference type="SUPFAM" id="SSF53474">
    <property type="entry name" value="alpha/beta-Hydrolases"/>
    <property type="match status" value="1"/>
</dbReference>
<dbReference type="PANTHER" id="PTHR43037">
    <property type="entry name" value="UNNAMED PRODUCT-RELATED"/>
    <property type="match status" value="1"/>
</dbReference>
<gene>
    <name evidence="3" type="ORF">ElP_69990</name>
</gene>
<keyword evidence="2 3" id="KW-0378">Hydrolase</keyword>
<evidence type="ECO:0000313" key="4">
    <source>
        <dbReference type="Proteomes" id="UP000317835"/>
    </source>
</evidence>
<organism evidence="3 4">
    <name type="scientific">Tautonia plasticadhaerens</name>
    <dbReference type="NCBI Taxonomy" id="2527974"/>
    <lineage>
        <taxon>Bacteria</taxon>
        <taxon>Pseudomonadati</taxon>
        <taxon>Planctomycetota</taxon>
        <taxon>Planctomycetia</taxon>
        <taxon>Isosphaerales</taxon>
        <taxon>Isosphaeraceae</taxon>
        <taxon>Tautonia</taxon>
    </lineage>
</organism>
<proteinExistence type="predicted"/>
<dbReference type="Proteomes" id="UP000317835">
    <property type="component" value="Chromosome"/>
</dbReference>
<reference evidence="3 4" key="1">
    <citation type="submission" date="2019-02" db="EMBL/GenBank/DDBJ databases">
        <title>Deep-cultivation of Planctomycetes and their phenomic and genomic characterization uncovers novel biology.</title>
        <authorList>
            <person name="Wiegand S."/>
            <person name="Jogler M."/>
            <person name="Boedeker C."/>
            <person name="Pinto D."/>
            <person name="Vollmers J."/>
            <person name="Rivas-Marin E."/>
            <person name="Kohn T."/>
            <person name="Peeters S.H."/>
            <person name="Heuer A."/>
            <person name="Rast P."/>
            <person name="Oberbeckmann S."/>
            <person name="Bunk B."/>
            <person name="Jeske O."/>
            <person name="Meyerdierks A."/>
            <person name="Storesund J.E."/>
            <person name="Kallscheuer N."/>
            <person name="Luecker S."/>
            <person name="Lage O.M."/>
            <person name="Pohl T."/>
            <person name="Merkel B.J."/>
            <person name="Hornburger P."/>
            <person name="Mueller R.-W."/>
            <person name="Bruemmer F."/>
            <person name="Labrenz M."/>
            <person name="Spormann A.M."/>
            <person name="Op den Camp H."/>
            <person name="Overmann J."/>
            <person name="Amann R."/>
            <person name="Jetten M.S.M."/>
            <person name="Mascher T."/>
            <person name="Medema M.H."/>
            <person name="Devos D.P."/>
            <person name="Kaster A.-K."/>
            <person name="Ovreas L."/>
            <person name="Rohde M."/>
            <person name="Galperin M.Y."/>
            <person name="Jogler C."/>
        </authorList>
    </citation>
    <scope>NUCLEOTIDE SEQUENCE [LARGE SCALE GENOMIC DNA]</scope>
    <source>
        <strain evidence="3 4">ElP</strain>
    </source>
</reference>
<keyword evidence="4" id="KW-1185">Reference proteome</keyword>
<dbReference type="Gene3D" id="3.40.50.1820">
    <property type="entry name" value="alpha/beta hydrolase"/>
    <property type="match status" value="1"/>
</dbReference>
<dbReference type="EMBL" id="CP036426">
    <property type="protein sequence ID" value="QDV39038.1"/>
    <property type="molecule type" value="Genomic_DNA"/>
</dbReference>
<dbReference type="Pfam" id="PF00756">
    <property type="entry name" value="Esterase"/>
    <property type="match status" value="1"/>
</dbReference>
<evidence type="ECO:0000256" key="1">
    <source>
        <dbReference type="ARBA" id="ARBA00022729"/>
    </source>
</evidence>
<dbReference type="RefSeq" id="WP_145278012.1">
    <property type="nucleotide sequence ID" value="NZ_CP036426.1"/>
</dbReference>
<dbReference type="OrthoDB" id="9764953at2"/>
<name>A0A518HDV4_9BACT</name>
<dbReference type="GO" id="GO:0016787">
    <property type="term" value="F:hydrolase activity"/>
    <property type="evidence" value="ECO:0007669"/>
    <property type="project" value="UniProtKB-KW"/>
</dbReference>
<dbReference type="InterPro" id="IPR000801">
    <property type="entry name" value="Esterase-like"/>
</dbReference>
<evidence type="ECO:0000313" key="3">
    <source>
        <dbReference type="EMBL" id="QDV39038.1"/>
    </source>
</evidence>
<evidence type="ECO:0000256" key="2">
    <source>
        <dbReference type="ARBA" id="ARBA00022801"/>
    </source>
</evidence>
<dbReference type="KEGG" id="tpla:ElP_69990"/>
<dbReference type="InterPro" id="IPR050955">
    <property type="entry name" value="Plant_Biomass_Hydrol_Est"/>
</dbReference>
<accession>A0A518HDV4</accession>
<dbReference type="InterPro" id="IPR029058">
    <property type="entry name" value="AB_hydrolase_fold"/>
</dbReference>
<protein>
    <submittedName>
        <fullName evidence="3">Alpha/beta hydrolase family protein</fullName>
    </submittedName>
</protein>
<dbReference type="PANTHER" id="PTHR43037:SF5">
    <property type="entry name" value="FERULOYL ESTERASE"/>
    <property type="match status" value="1"/>
</dbReference>
<dbReference type="AlphaFoldDB" id="A0A518HDV4"/>
<keyword evidence="1" id="KW-0732">Signal</keyword>